<keyword evidence="8 10" id="KW-0472">Membrane</keyword>
<dbReference type="GO" id="GO:0006879">
    <property type="term" value="P:intracellular iron ion homeostasis"/>
    <property type="evidence" value="ECO:0007669"/>
    <property type="project" value="TreeGrafter"/>
</dbReference>
<evidence type="ECO:0000256" key="4">
    <source>
        <dbReference type="ARBA" id="ARBA00022692"/>
    </source>
</evidence>
<dbReference type="GO" id="GO:0016887">
    <property type="term" value="F:ATP hydrolysis activity"/>
    <property type="evidence" value="ECO:0007669"/>
    <property type="project" value="InterPro"/>
</dbReference>
<dbReference type="InterPro" id="IPR003439">
    <property type="entry name" value="ABC_transporter-like_ATP-bd"/>
</dbReference>
<evidence type="ECO:0000313" key="14">
    <source>
        <dbReference type="Proteomes" id="UP000295135"/>
    </source>
</evidence>
<evidence type="ECO:0000256" key="9">
    <source>
        <dbReference type="SAM" id="Coils"/>
    </source>
</evidence>
<evidence type="ECO:0000256" key="3">
    <source>
        <dbReference type="ARBA" id="ARBA00022475"/>
    </source>
</evidence>
<keyword evidence="2" id="KW-0813">Transport</keyword>
<evidence type="ECO:0000313" key="13">
    <source>
        <dbReference type="EMBL" id="TCS70018.1"/>
    </source>
</evidence>
<dbReference type="InterPro" id="IPR017871">
    <property type="entry name" value="ABC_transporter-like_CS"/>
</dbReference>
<dbReference type="InterPro" id="IPR027417">
    <property type="entry name" value="P-loop_NTPase"/>
</dbReference>
<evidence type="ECO:0000256" key="6">
    <source>
        <dbReference type="ARBA" id="ARBA00022840"/>
    </source>
</evidence>
<dbReference type="GO" id="GO:0140359">
    <property type="term" value="F:ABC-type transporter activity"/>
    <property type="evidence" value="ECO:0007669"/>
    <property type="project" value="InterPro"/>
</dbReference>
<comment type="subcellular location">
    <subcellularLocation>
        <location evidence="1">Cell membrane</location>
        <topology evidence="1">Multi-pass membrane protein</topology>
    </subcellularLocation>
</comment>
<dbReference type="Pfam" id="PF00005">
    <property type="entry name" value="ABC_tran"/>
    <property type="match status" value="1"/>
</dbReference>
<name>A0A4R3JS80_9PROT</name>
<dbReference type="InterPro" id="IPR039421">
    <property type="entry name" value="Type_1_exporter"/>
</dbReference>
<dbReference type="PANTHER" id="PTHR24221">
    <property type="entry name" value="ATP-BINDING CASSETTE SUB-FAMILY B"/>
    <property type="match status" value="1"/>
</dbReference>
<evidence type="ECO:0000256" key="7">
    <source>
        <dbReference type="ARBA" id="ARBA00022989"/>
    </source>
</evidence>
<evidence type="ECO:0000256" key="8">
    <source>
        <dbReference type="ARBA" id="ARBA00023136"/>
    </source>
</evidence>
<keyword evidence="9" id="KW-0175">Coiled coil</keyword>
<keyword evidence="4 10" id="KW-0812">Transmembrane</keyword>
<dbReference type="CDD" id="cd03253">
    <property type="entry name" value="ABCC_ATM1_transporter"/>
    <property type="match status" value="1"/>
</dbReference>
<dbReference type="PANTHER" id="PTHR24221:SF402">
    <property type="entry name" value="IRON-SULFUR CLUSTERS TRANSPORTER ABCB7, MITOCHONDRIAL"/>
    <property type="match status" value="1"/>
</dbReference>
<feature type="coiled-coil region" evidence="9">
    <location>
        <begin position="232"/>
        <end position="259"/>
    </location>
</feature>
<evidence type="ECO:0000256" key="2">
    <source>
        <dbReference type="ARBA" id="ARBA00022448"/>
    </source>
</evidence>
<feature type="transmembrane region" description="Helical" evidence="10">
    <location>
        <begin position="70"/>
        <end position="87"/>
    </location>
</feature>
<dbReference type="SUPFAM" id="SSF90123">
    <property type="entry name" value="ABC transporter transmembrane region"/>
    <property type="match status" value="1"/>
</dbReference>
<evidence type="ECO:0000256" key="10">
    <source>
        <dbReference type="SAM" id="Phobius"/>
    </source>
</evidence>
<keyword evidence="3" id="KW-1003">Cell membrane</keyword>
<dbReference type="PROSITE" id="PS00211">
    <property type="entry name" value="ABC_TRANSPORTER_1"/>
    <property type="match status" value="1"/>
</dbReference>
<dbReference type="PROSITE" id="PS50893">
    <property type="entry name" value="ABC_TRANSPORTER_2"/>
    <property type="match status" value="1"/>
</dbReference>
<feature type="domain" description="ABC transporter" evidence="11">
    <location>
        <begin position="356"/>
        <end position="590"/>
    </location>
</feature>
<dbReference type="InterPro" id="IPR036640">
    <property type="entry name" value="ABC1_TM_sf"/>
</dbReference>
<evidence type="ECO:0000256" key="1">
    <source>
        <dbReference type="ARBA" id="ARBA00004651"/>
    </source>
</evidence>
<dbReference type="Gene3D" id="3.40.50.300">
    <property type="entry name" value="P-loop containing nucleotide triphosphate hydrolases"/>
    <property type="match status" value="1"/>
</dbReference>
<proteinExistence type="predicted"/>
<evidence type="ECO:0000259" key="11">
    <source>
        <dbReference type="PROSITE" id="PS50893"/>
    </source>
</evidence>
<accession>A0A4R3JS80</accession>
<dbReference type="CDD" id="cd18582">
    <property type="entry name" value="ABC_6TM_ATM1_ABCB7"/>
    <property type="match status" value="1"/>
</dbReference>
<dbReference type="RefSeq" id="WP_420856644.1">
    <property type="nucleotide sequence ID" value="NZ_AP018721.1"/>
</dbReference>
<dbReference type="EMBL" id="SLZY01000018">
    <property type="protein sequence ID" value="TCS70018.1"/>
    <property type="molecule type" value="Genomic_DNA"/>
</dbReference>
<dbReference type="SMART" id="SM00382">
    <property type="entry name" value="AAA"/>
    <property type="match status" value="1"/>
</dbReference>
<evidence type="ECO:0000259" key="12">
    <source>
        <dbReference type="PROSITE" id="PS50929"/>
    </source>
</evidence>
<comment type="caution">
    <text evidence="13">The sequence shown here is derived from an EMBL/GenBank/DDBJ whole genome shotgun (WGS) entry which is preliminary data.</text>
</comment>
<feature type="transmembrane region" description="Helical" evidence="10">
    <location>
        <begin position="299"/>
        <end position="317"/>
    </location>
</feature>
<feature type="transmembrane region" description="Helical" evidence="10">
    <location>
        <begin position="37"/>
        <end position="58"/>
    </location>
</feature>
<dbReference type="Pfam" id="PF00664">
    <property type="entry name" value="ABC_membrane"/>
    <property type="match status" value="1"/>
</dbReference>
<dbReference type="SUPFAM" id="SSF52540">
    <property type="entry name" value="P-loop containing nucleoside triphosphate hydrolases"/>
    <property type="match status" value="1"/>
</dbReference>
<sequence length="609" mass="68257">MAHDFRRPDHMSPQVTASQWRAAMRLFPYVWQYKGRLFAAMGLLILAKLANVSVPLALKEIVDSLQHPSTALLLPLAFILLYGALRFSNTAFTELRDALFARVLQRAMRGVIYDVFRHLHAQSLRFHLERRTGGLAVDIERGARSIRFLINFSLFNIAPTLLEILLVAGVLFVKYDPWFGSITLMTLVVYIFFTVLVTNWRLRFRRAMNQTDADANAHAVDSLLNYETVKYFNNEQFEAERLNRDLKRAENAAVQSEISLAWLNVGQAAIIACGVTAMMGLAAQGVAEQRMTIGDLVLVNAYLIQLFIPLNFLGTVYREIRNALTDMEKLFGLLQSPPEIRDGPNAKPLVVTRGEVRFERVSFAYDARRPILHEIDFSIPSGRKVAVVGASGAGKSTLSRLLFRFYDVTAGRILIDNQDIRQVTQASLRAAIGMVPQDTVLFNDTLYYNIAYGRPDAGREEVIEAARAAHLDRFIAHLPDGYDTLVGERGLKLSGGEKQRVAIARALLKNPPILVFDEATSSLDSATEKAIQAELARISENRTTLVIAHRLSTVVDADEILVLDGGRIVERGRHDQLLELNGRYAEMWRLQQRAEREAASPGPTKVRNA</sequence>
<feature type="domain" description="ABC transmembrane type-1" evidence="12">
    <location>
        <begin position="38"/>
        <end position="322"/>
    </location>
</feature>
<dbReference type="PROSITE" id="PS50929">
    <property type="entry name" value="ABC_TM1F"/>
    <property type="match status" value="1"/>
</dbReference>
<reference evidence="13 14" key="1">
    <citation type="submission" date="2019-03" db="EMBL/GenBank/DDBJ databases">
        <title>Genomic Encyclopedia of Type Strains, Phase IV (KMG-IV): sequencing the most valuable type-strain genomes for metagenomic binning, comparative biology and taxonomic classification.</title>
        <authorList>
            <person name="Goeker M."/>
        </authorList>
    </citation>
    <scope>NUCLEOTIDE SEQUENCE [LARGE SCALE GENOMIC DNA]</scope>
    <source>
        <strain evidence="13 14">DSM 103923</strain>
    </source>
</reference>
<keyword evidence="5" id="KW-0547">Nucleotide-binding</keyword>
<gene>
    <name evidence="13" type="ORF">EDC61_11832</name>
</gene>
<dbReference type="GO" id="GO:0005524">
    <property type="term" value="F:ATP binding"/>
    <property type="evidence" value="ECO:0007669"/>
    <property type="project" value="UniProtKB-KW"/>
</dbReference>
<keyword evidence="14" id="KW-1185">Reference proteome</keyword>
<organism evidence="13 14">
    <name type="scientific">Sulfuritortus calidifontis</name>
    <dbReference type="NCBI Taxonomy" id="1914471"/>
    <lineage>
        <taxon>Bacteria</taxon>
        <taxon>Pseudomonadati</taxon>
        <taxon>Pseudomonadota</taxon>
        <taxon>Betaproteobacteria</taxon>
        <taxon>Nitrosomonadales</taxon>
        <taxon>Thiobacillaceae</taxon>
        <taxon>Sulfuritortus</taxon>
    </lineage>
</organism>
<evidence type="ECO:0000256" key="5">
    <source>
        <dbReference type="ARBA" id="ARBA00022741"/>
    </source>
</evidence>
<dbReference type="InterPro" id="IPR011527">
    <property type="entry name" value="ABC1_TM_dom"/>
</dbReference>
<feature type="transmembrane region" description="Helical" evidence="10">
    <location>
        <begin position="178"/>
        <end position="200"/>
    </location>
</feature>
<keyword evidence="7 10" id="KW-1133">Transmembrane helix</keyword>
<dbReference type="FunFam" id="3.40.50.300:FF:000186">
    <property type="entry name" value="ATP-binding cassette sub-family B member 7, mitochondrial"/>
    <property type="match status" value="1"/>
</dbReference>
<dbReference type="GO" id="GO:0005886">
    <property type="term" value="C:plasma membrane"/>
    <property type="evidence" value="ECO:0007669"/>
    <property type="project" value="UniProtKB-SubCell"/>
</dbReference>
<dbReference type="InterPro" id="IPR003593">
    <property type="entry name" value="AAA+_ATPase"/>
</dbReference>
<protein>
    <submittedName>
        <fullName evidence="13">ATP-binding cassette subfamily B protein</fullName>
    </submittedName>
</protein>
<feature type="transmembrane region" description="Helical" evidence="10">
    <location>
        <begin position="268"/>
        <end position="287"/>
    </location>
</feature>
<feature type="transmembrane region" description="Helical" evidence="10">
    <location>
        <begin position="148"/>
        <end position="172"/>
    </location>
</feature>
<dbReference type="Proteomes" id="UP000295135">
    <property type="component" value="Unassembled WGS sequence"/>
</dbReference>
<dbReference type="Gene3D" id="1.20.1560.10">
    <property type="entry name" value="ABC transporter type 1, transmembrane domain"/>
    <property type="match status" value="1"/>
</dbReference>
<keyword evidence="6 13" id="KW-0067">ATP-binding</keyword>
<dbReference type="AlphaFoldDB" id="A0A4R3JS80"/>